<accession>A0A9Q0AN69</accession>
<keyword evidence="4" id="KW-1185">Reference proteome</keyword>
<feature type="compositionally biased region" description="Low complexity" evidence="1">
    <location>
        <begin position="12"/>
        <end position="35"/>
    </location>
</feature>
<protein>
    <submittedName>
        <fullName evidence="3">Uncharacterized protein</fullName>
    </submittedName>
</protein>
<evidence type="ECO:0000256" key="2">
    <source>
        <dbReference type="SAM" id="Phobius"/>
    </source>
</evidence>
<dbReference type="Proteomes" id="UP000829685">
    <property type="component" value="Unassembled WGS sequence"/>
</dbReference>
<evidence type="ECO:0000313" key="3">
    <source>
        <dbReference type="EMBL" id="KAI1866452.1"/>
    </source>
</evidence>
<organism evidence="3 4">
    <name type="scientific">Neoarthrinium moseri</name>
    <dbReference type="NCBI Taxonomy" id="1658444"/>
    <lineage>
        <taxon>Eukaryota</taxon>
        <taxon>Fungi</taxon>
        <taxon>Dikarya</taxon>
        <taxon>Ascomycota</taxon>
        <taxon>Pezizomycotina</taxon>
        <taxon>Sordariomycetes</taxon>
        <taxon>Xylariomycetidae</taxon>
        <taxon>Amphisphaeriales</taxon>
        <taxon>Apiosporaceae</taxon>
        <taxon>Neoarthrinium</taxon>
    </lineage>
</organism>
<dbReference type="EMBL" id="JAFIMR010000020">
    <property type="protein sequence ID" value="KAI1866452.1"/>
    <property type="molecule type" value="Genomic_DNA"/>
</dbReference>
<sequence>MSSQYVVIAPRSTSSQSATSTSSTHTTTLSTQSQSGAAISTSSLSETASTVSQSSEAATVSSPGLSSGAAAGIGVGVGFAAFAVASAVFYIIRSRGKRREHAVQSEQVGYAIENTAEGPKSYTTQSIGQHVSLAEELPWIPPQELAGNSKES</sequence>
<comment type="caution">
    <text evidence="3">The sequence shown here is derived from an EMBL/GenBank/DDBJ whole genome shotgun (WGS) entry which is preliminary data.</text>
</comment>
<keyword evidence="2" id="KW-1133">Transmembrane helix</keyword>
<keyword evidence="2" id="KW-0812">Transmembrane</keyword>
<name>A0A9Q0AN69_9PEZI</name>
<keyword evidence="2" id="KW-0472">Membrane</keyword>
<feature type="region of interest" description="Disordered" evidence="1">
    <location>
        <begin position="1"/>
        <end position="65"/>
    </location>
</feature>
<gene>
    <name evidence="3" type="ORF">JX265_007753</name>
</gene>
<evidence type="ECO:0000256" key="1">
    <source>
        <dbReference type="SAM" id="MobiDB-lite"/>
    </source>
</evidence>
<proteinExistence type="predicted"/>
<feature type="transmembrane region" description="Helical" evidence="2">
    <location>
        <begin position="69"/>
        <end position="92"/>
    </location>
</feature>
<dbReference type="AlphaFoldDB" id="A0A9Q0AN69"/>
<feature type="compositionally biased region" description="Polar residues" evidence="1">
    <location>
        <begin position="36"/>
        <end position="59"/>
    </location>
</feature>
<reference evidence="3" key="1">
    <citation type="submission" date="2021-03" db="EMBL/GenBank/DDBJ databases">
        <title>Revisited historic fungal species revealed as producer of novel bioactive compounds through whole genome sequencing and comparative genomics.</title>
        <authorList>
            <person name="Vignolle G.A."/>
            <person name="Hochenegger N."/>
            <person name="Mach R.L."/>
            <person name="Mach-Aigner A.R."/>
            <person name="Javad Rahimi M."/>
            <person name="Salim K.A."/>
            <person name="Chan C.M."/>
            <person name="Lim L.B.L."/>
            <person name="Cai F."/>
            <person name="Druzhinina I.S."/>
            <person name="U'Ren J.M."/>
            <person name="Derntl C."/>
        </authorList>
    </citation>
    <scope>NUCLEOTIDE SEQUENCE</scope>
    <source>
        <strain evidence="3">TUCIM 5799</strain>
    </source>
</reference>
<evidence type="ECO:0000313" key="4">
    <source>
        <dbReference type="Proteomes" id="UP000829685"/>
    </source>
</evidence>